<dbReference type="PANTHER" id="PTHR33332">
    <property type="entry name" value="REVERSE TRANSCRIPTASE DOMAIN-CONTAINING PROTEIN"/>
    <property type="match status" value="1"/>
</dbReference>
<reference evidence="1 2" key="1">
    <citation type="journal article" date="2023" name="J. Hered.">
        <title>Chromosome-level genome of the wood stork (Mycteria americana) provides insight into avian chromosome evolution.</title>
        <authorList>
            <person name="Flamio R. Jr."/>
            <person name="Ramstad K.M."/>
        </authorList>
    </citation>
    <scope>NUCLEOTIDE SEQUENCE [LARGE SCALE GENOMIC DNA]</scope>
    <source>
        <strain evidence="1">JAX WOST 10</strain>
    </source>
</reference>
<organism evidence="1 2">
    <name type="scientific">Mycteria americana</name>
    <name type="common">Wood stork</name>
    <dbReference type="NCBI Taxonomy" id="33587"/>
    <lineage>
        <taxon>Eukaryota</taxon>
        <taxon>Metazoa</taxon>
        <taxon>Chordata</taxon>
        <taxon>Craniata</taxon>
        <taxon>Vertebrata</taxon>
        <taxon>Euteleostomi</taxon>
        <taxon>Archelosauria</taxon>
        <taxon>Archosauria</taxon>
        <taxon>Dinosauria</taxon>
        <taxon>Saurischia</taxon>
        <taxon>Theropoda</taxon>
        <taxon>Coelurosauria</taxon>
        <taxon>Aves</taxon>
        <taxon>Neognathae</taxon>
        <taxon>Neoaves</taxon>
        <taxon>Aequornithes</taxon>
        <taxon>Ciconiiformes</taxon>
        <taxon>Ciconiidae</taxon>
        <taxon>Mycteria</taxon>
    </lineage>
</organism>
<dbReference type="EMBL" id="JAUNZN010000009">
    <property type="protein sequence ID" value="KAK4816393.1"/>
    <property type="molecule type" value="Genomic_DNA"/>
</dbReference>
<proteinExistence type="predicted"/>
<name>A0AAN7S2T8_MYCAM</name>
<protein>
    <recommendedName>
        <fullName evidence="3">Rna-directed dna polymerase from mobile element jockey-like</fullName>
    </recommendedName>
</protein>
<gene>
    <name evidence="1" type="ORF">QYF61_016710</name>
</gene>
<keyword evidence="2" id="KW-1185">Reference proteome</keyword>
<evidence type="ECO:0000313" key="1">
    <source>
        <dbReference type="EMBL" id="KAK4816393.1"/>
    </source>
</evidence>
<dbReference type="Proteomes" id="UP001333110">
    <property type="component" value="Unassembled WGS sequence"/>
</dbReference>
<comment type="caution">
    <text evidence="1">The sequence shown here is derived from an EMBL/GenBank/DDBJ whole genome shotgun (WGS) entry which is preliminary data.</text>
</comment>
<accession>A0AAN7S2T8</accession>
<evidence type="ECO:0008006" key="3">
    <source>
        <dbReference type="Google" id="ProtNLM"/>
    </source>
</evidence>
<evidence type="ECO:0000313" key="2">
    <source>
        <dbReference type="Proteomes" id="UP001333110"/>
    </source>
</evidence>
<sequence>MEWRNTESSITIFDDTRLSGVADTPEGWDAIQRDLDKLEMWAHVNLMRFNKAKYKVLHLGQGKPYQYRLGDEGIESSPAEKDLGVLVDEKLDVSWQCALAAQKANHILGCMKTSVASGLREGILPLYSTLVRPHLEYCIQLWSPQYRKDMDLLERVQRRTMKMIRGLEHLSCEERL</sequence>
<dbReference type="AlphaFoldDB" id="A0AAN7S2T8"/>
<dbReference type="PRINTS" id="PR01345">
    <property type="entry name" value="CERVTRCPTASE"/>
</dbReference>